<dbReference type="NCBIfam" id="TIGR00059">
    <property type="entry name" value="L17"/>
    <property type="match status" value="1"/>
</dbReference>
<name>A0A235BQP1_UNCW3</name>
<dbReference type="Gene3D" id="3.90.1030.10">
    <property type="entry name" value="Ribosomal protein L17"/>
    <property type="match status" value="1"/>
</dbReference>
<feature type="region of interest" description="Disordered" evidence="6">
    <location>
        <begin position="121"/>
        <end position="159"/>
    </location>
</feature>
<feature type="compositionally biased region" description="Basic residues" evidence="6">
    <location>
        <begin position="150"/>
        <end position="159"/>
    </location>
</feature>
<dbReference type="GO" id="GO:0022625">
    <property type="term" value="C:cytosolic large ribosomal subunit"/>
    <property type="evidence" value="ECO:0007669"/>
    <property type="project" value="TreeGrafter"/>
</dbReference>
<gene>
    <name evidence="4" type="primary">rplQ</name>
    <name evidence="7" type="ORF">CH330_08365</name>
</gene>
<reference evidence="7 8" key="1">
    <citation type="submission" date="2017-07" db="EMBL/GenBank/DDBJ databases">
        <title>Recovery of genomes from metagenomes via a dereplication, aggregation, and scoring strategy.</title>
        <authorList>
            <person name="Sieber C.M."/>
            <person name="Probst A.J."/>
            <person name="Sharrar A."/>
            <person name="Thomas B.C."/>
            <person name="Hess M."/>
            <person name="Tringe S.G."/>
            <person name="Banfield J.F."/>
        </authorList>
    </citation>
    <scope>NUCLEOTIDE SEQUENCE [LARGE SCALE GENOMIC DNA]</scope>
    <source>
        <strain evidence="7">JGI_Cruoil_03_51_56</strain>
    </source>
</reference>
<dbReference type="HAMAP" id="MF_01368">
    <property type="entry name" value="Ribosomal_bL17"/>
    <property type="match status" value="1"/>
</dbReference>
<comment type="caution">
    <text evidence="7">The sequence shown here is derived from an EMBL/GenBank/DDBJ whole genome shotgun (WGS) entry which is preliminary data.</text>
</comment>
<accession>A0A235BQP1</accession>
<evidence type="ECO:0000256" key="1">
    <source>
        <dbReference type="ARBA" id="ARBA00008777"/>
    </source>
</evidence>
<comment type="subunit">
    <text evidence="4">Part of the 50S ribosomal subunit. Contacts protein L32.</text>
</comment>
<dbReference type="PANTHER" id="PTHR14413:SF16">
    <property type="entry name" value="LARGE RIBOSOMAL SUBUNIT PROTEIN BL17M"/>
    <property type="match status" value="1"/>
</dbReference>
<keyword evidence="2 4" id="KW-0689">Ribosomal protein</keyword>
<feature type="compositionally biased region" description="Basic residues" evidence="6">
    <location>
        <begin position="128"/>
        <end position="142"/>
    </location>
</feature>
<dbReference type="GO" id="GO:0003735">
    <property type="term" value="F:structural constituent of ribosome"/>
    <property type="evidence" value="ECO:0007669"/>
    <property type="project" value="InterPro"/>
</dbReference>
<comment type="similarity">
    <text evidence="1 4 5">Belongs to the bacterial ribosomal protein bL17 family.</text>
</comment>
<dbReference type="InterPro" id="IPR000456">
    <property type="entry name" value="Ribosomal_bL17"/>
</dbReference>
<dbReference type="InterPro" id="IPR036373">
    <property type="entry name" value="Ribosomal_bL17_sf"/>
</dbReference>
<dbReference type="PANTHER" id="PTHR14413">
    <property type="entry name" value="RIBOSOMAL PROTEIN L17"/>
    <property type="match status" value="1"/>
</dbReference>
<protein>
    <recommendedName>
        <fullName evidence="4">Large ribosomal subunit protein bL17</fullName>
    </recommendedName>
</protein>
<proteinExistence type="inferred from homology"/>
<evidence type="ECO:0000256" key="4">
    <source>
        <dbReference type="HAMAP-Rule" id="MF_01368"/>
    </source>
</evidence>
<evidence type="ECO:0000256" key="5">
    <source>
        <dbReference type="RuleBase" id="RU000660"/>
    </source>
</evidence>
<dbReference type="Pfam" id="PF01196">
    <property type="entry name" value="Ribosomal_L17"/>
    <property type="match status" value="1"/>
</dbReference>
<evidence type="ECO:0000256" key="3">
    <source>
        <dbReference type="ARBA" id="ARBA00023274"/>
    </source>
</evidence>
<dbReference type="SUPFAM" id="SSF64263">
    <property type="entry name" value="Prokaryotic ribosomal protein L17"/>
    <property type="match status" value="1"/>
</dbReference>
<dbReference type="Proteomes" id="UP000215559">
    <property type="component" value="Unassembled WGS sequence"/>
</dbReference>
<evidence type="ECO:0000256" key="2">
    <source>
        <dbReference type="ARBA" id="ARBA00022980"/>
    </source>
</evidence>
<evidence type="ECO:0000256" key="6">
    <source>
        <dbReference type="SAM" id="MobiDB-lite"/>
    </source>
</evidence>
<sequence length="159" mass="18386">MRHGRKVKKLGRTRAHRLALLKNLVRALFTYERIQTTLPKAKEARRTAERIVSFARKNTVAARRQAGRFITDKDLLKKLFDVIGSRFADREGGYTRIYRLGPREGDGTEMALLELVIREESHKEKQAKAKAKKGRGRKKTKKRTEEKSVSKKARGKKKE</sequence>
<organism evidence="7 8">
    <name type="scientific">candidate division WOR-3 bacterium JGI_Cruoil_03_51_56</name>
    <dbReference type="NCBI Taxonomy" id="1973747"/>
    <lineage>
        <taxon>Bacteria</taxon>
        <taxon>Bacteria division WOR-3</taxon>
    </lineage>
</organism>
<dbReference type="EMBL" id="NOZP01000152">
    <property type="protein sequence ID" value="OYD14551.1"/>
    <property type="molecule type" value="Genomic_DNA"/>
</dbReference>
<dbReference type="GO" id="GO:0006412">
    <property type="term" value="P:translation"/>
    <property type="evidence" value="ECO:0007669"/>
    <property type="project" value="UniProtKB-UniRule"/>
</dbReference>
<keyword evidence="3 4" id="KW-0687">Ribonucleoprotein</keyword>
<evidence type="ECO:0000313" key="7">
    <source>
        <dbReference type="EMBL" id="OYD14551.1"/>
    </source>
</evidence>
<evidence type="ECO:0000313" key="8">
    <source>
        <dbReference type="Proteomes" id="UP000215559"/>
    </source>
</evidence>
<dbReference type="AlphaFoldDB" id="A0A235BQP1"/>